<gene>
    <name evidence="7" type="ORF">TELCIR_01178</name>
</gene>
<name>A0A2G9V2Q0_TELCI</name>
<dbReference type="InterPro" id="IPR038050">
    <property type="entry name" value="Neuro_actylchol_rec"/>
</dbReference>
<evidence type="ECO:0000256" key="2">
    <source>
        <dbReference type="ARBA" id="ARBA00022692"/>
    </source>
</evidence>
<dbReference type="InterPro" id="IPR036734">
    <property type="entry name" value="Neur_chan_lig-bd_sf"/>
</dbReference>
<keyword evidence="8" id="KW-1185">Reference proteome</keyword>
<dbReference type="GO" id="GO:0005230">
    <property type="term" value="F:extracellular ligand-gated monoatomic ion channel activity"/>
    <property type="evidence" value="ECO:0007669"/>
    <property type="project" value="InterPro"/>
</dbReference>
<sequence>MTPGSSELLTTTPVEKSSQIALEPQETTIVPIQLPPKEGPVEDKELFPEAKEIASGILQEESPEDMAEAGVLTASSNFNTMVDAIISAADSATSDELLVAITPEPSKSTATVPLTPMPLSTSSAVAATTGKNRLFVECHTAYHKQLVDCICEKVFSDVIEYFKKYNQKVILSIAKTGKQHEPSRSIDLAVEYCRTGKHNEPEQTISLILEYDLVKSNGDMFYYASRVVAALCPLKIQRFPFDQQVCEVGFSSYTFWIAEVQLVSAVKPTVNTSTAGTGEWTVIEIITGSPEKLLESTSATYETISYIIRVKRSSTFYIVMIVLPSFVLTFLCVLGLFWTKFDKTDYLEKLALGFAAILAMCTVLEIAEQSVPKTTQLPALCKPL</sequence>
<keyword evidence="2 5" id="KW-0812">Transmembrane</keyword>
<keyword evidence="3 5" id="KW-1133">Transmembrane helix</keyword>
<dbReference type="GO" id="GO:0004888">
    <property type="term" value="F:transmembrane signaling receptor activity"/>
    <property type="evidence" value="ECO:0007669"/>
    <property type="project" value="InterPro"/>
</dbReference>
<dbReference type="Pfam" id="PF02931">
    <property type="entry name" value="Neur_chan_LBD"/>
    <property type="match status" value="1"/>
</dbReference>
<dbReference type="OrthoDB" id="5866477at2759"/>
<dbReference type="EMBL" id="KZ345032">
    <property type="protein sequence ID" value="PIO76757.1"/>
    <property type="molecule type" value="Genomic_DNA"/>
</dbReference>
<reference evidence="7 8" key="1">
    <citation type="submission" date="2015-09" db="EMBL/GenBank/DDBJ databases">
        <title>Draft genome of the parasitic nematode Teladorsagia circumcincta isolate WARC Sus (inbred).</title>
        <authorList>
            <person name="Mitreva M."/>
        </authorList>
    </citation>
    <scope>NUCLEOTIDE SEQUENCE [LARGE SCALE GENOMIC DNA]</scope>
    <source>
        <strain evidence="7 8">S</strain>
    </source>
</reference>
<dbReference type="InterPro" id="IPR006202">
    <property type="entry name" value="Neur_chan_lig-bd"/>
</dbReference>
<dbReference type="Gene3D" id="2.70.170.10">
    <property type="entry name" value="Neurotransmitter-gated ion-channel ligand-binding domain"/>
    <property type="match status" value="1"/>
</dbReference>
<evidence type="ECO:0000313" key="8">
    <source>
        <dbReference type="Proteomes" id="UP000230423"/>
    </source>
</evidence>
<evidence type="ECO:0000256" key="3">
    <source>
        <dbReference type="ARBA" id="ARBA00022989"/>
    </source>
</evidence>
<feature type="transmembrane region" description="Helical" evidence="5">
    <location>
        <begin position="316"/>
        <end position="338"/>
    </location>
</feature>
<evidence type="ECO:0000256" key="1">
    <source>
        <dbReference type="ARBA" id="ARBA00004141"/>
    </source>
</evidence>
<dbReference type="InterPro" id="IPR018000">
    <property type="entry name" value="Neurotransmitter_ion_chnl_CS"/>
</dbReference>
<evidence type="ECO:0000259" key="6">
    <source>
        <dbReference type="Pfam" id="PF02931"/>
    </source>
</evidence>
<evidence type="ECO:0000256" key="5">
    <source>
        <dbReference type="SAM" id="Phobius"/>
    </source>
</evidence>
<dbReference type="Gene3D" id="1.20.58.390">
    <property type="entry name" value="Neurotransmitter-gated ion-channel transmembrane domain"/>
    <property type="match status" value="1"/>
</dbReference>
<dbReference type="GO" id="GO:0016020">
    <property type="term" value="C:membrane"/>
    <property type="evidence" value="ECO:0007669"/>
    <property type="project" value="UniProtKB-SubCell"/>
</dbReference>
<dbReference type="SUPFAM" id="SSF90112">
    <property type="entry name" value="Neurotransmitter-gated ion-channel transmembrane pore"/>
    <property type="match status" value="1"/>
</dbReference>
<feature type="domain" description="Neurotransmitter-gated ion-channel ligand-binding" evidence="6">
    <location>
        <begin position="213"/>
        <end position="313"/>
    </location>
</feature>
<dbReference type="Proteomes" id="UP000230423">
    <property type="component" value="Unassembled WGS sequence"/>
</dbReference>
<feature type="transmembrane region" description="Helical" evidence="5">
    <location>
        <begin position="350"/>
        <end position="367"/>
    </location>
</feature>
<evidence type="ECO:0000313" key="7">
    <source>
        <dbReference type="EMBL" id="PIO76757.1"/>
    </source>
</evidence>
<dbReference type="PANTHER" id="PTHR18945">
    <property type="entry name" value="NEUROTRANSMITTER GATED ION CHANNEL"/>
    <property type="match status" value="1"/>
</dbReference>
<keyword evidence="4 5" id="KW-0472">Membrane</keyword>
<organism evidence="7 8">
    <name type="scientific">Teladorsagia circumcincta</name>
    <name type="common">Brown stomach worm</name>
    <name type="synonym">Ostertagia circumcincta</name>
    <dbReference type="NCBI Taxonomy" id="45464"/>
    <lineage>
        <taxon>Eukaryota</taxon>
        <taxon>Metazoa</taxon>
        <taxon>Ecdysozoa</taxon>
        <taxon>Nematoda</taxon>
        <taxon>Chromadorea</taxon>
        <taxon>Rhabditida</taxon>
        <taxon>Rhabditina</taxon>
        <taxon>Rhabditomorpha</taxon>
        <taxon>Strongyloidea</taxon>
        <taxon>Trichostrongylidae</taxon>
        <taxon>Teladorsagia</taxon>
    </lineage>
</organism>
<dbReference type="InterPro" id="IPR006201">
    <property type="entry name" value="Neur_channel"/>
</dbReference>
<accession>A0A2G9V2Q0</accession>
<proteinExistence type="predicted"/>
<dbReference type="InterPro" id="IPR036719">
    <property type="entry name" value="Neuro-gated_channel_TM_sf"/>
</dbReference>
<dbReference type="AlphaFoldDB" id="A0A2G9V2Q0"/>
<evidence type="ECO:0000256" key="4">
    <source>
        <dbReference type="ARBA" id="ARBA00023136"/>
    </source>
</evidence>
<dbReference type="SUPFAM" id="SSF63712">
    <property type="entry name" value="Nicotinic receptor ligand binding domain-like"/>
    <property type="match status" value="1"/>
</dbReference>
<dbReference type="PROSITE" id="PS00236">
    <property type="entry name" value="NEUROTR_ION_CHANNEL"/>
    <property type="match status" value="1"/>
</dbReference>
<comment type="subcellular location">
    <subcellularLocation>
        <location evidence="1">Membrane</location>
        <topology evidence="1">Multi-pass membrane protein</topology>
    </subcellularLocation>
</comment>
<protein>
    <recommendedName>
        <fullName evidence="6">Neurotransmitter-gated ion-channel ligand-binding domain-containing protein</fullName>
    </recommendedName>
</protein>